<protein>
    <recommendedName>
        <fullName evidence="5">3-hydroxyacyl-CoA dehydrogenase</fullName>
    </recommendedName>
</protein>
<proteinExistence type="inferred from homology"/>
<keyword evidence="2" id="KW-0560">Oxidoreductase</keyword>
<evidence type="ECO:0000256" key="2">
    <source>
        <dbReference type="ARBA" id="ARBA00023002"/>
    </source>
</evidence>
<dbReference type="STRING" id="113226.A0A139IRF6"/>
<dbReference type="Gene3D" id="3.40.50.720">
    <property type="entry name" value="NAD(P)-binding Rossmann-like Domain"/>
    <property type="match status" value="1"/>
</dbReference>
<comment type="similarity">
    <text evidence="1">Belongs to the short-chain dehydrogenases/reductases (SDR) family.</text>
</comment>
<dbReference type="EMBL" id="LFZO01000022">
    <property type="protein sequence ID" value="KXT17329.1"/>
    <property type="molecule type" value="Genomic_DNA"/>
</dbReference>
<organism evidence="3 4">
    <name type="scientific">Pseudocercospora musae</name>
    <dbReference type="NCBI Taxonomy" id="113226"/>
    <lineage>
        <taxon>Eukaryota</taxon>
        <taxon>Fungi</taxon>
        <taxon>Dikarya</taxon>
        <taxon>Ascomycota</taxon>
        <taxon>Pezizomycotina</taxon>
        <taxon>Dothideomycetes</taxon>
        <taxon>Dothideomycetidae</taxon>
        <taxon>Mycosphaerellales</taxon>
        <taxon>Mycosphaerellaceae</taxon>
        <taxon>Pseudocercospora</taxon>
    </lineage>
</organism>
<dbReference type="InterPro" id="IPR002347">
    <property type="entry name" value="SDR_fam"/>
</dbReference>
<reference evidence="3 4" key="1">
    <citation type="submission" date="2015-07" db="EMBL/GenBank/DDBJ databases">
        <title>Comparative genomics of the Sigatoka disease complex on banana suggests a link between parallel evolutionary changes in Pseudocercospora fijiensis and Pseudocercospora eumusae and increased virulence on the banana host.</title>
        <authorList>
            <person name="Chang T.-C."/>
            <person name="Salvucci A."/>
            <person name="Crous P.W."/>
            <person name="Stergiopoulos I."/>
        </authorList>
    </citation>
    <scope>NUCLEOTIDE SEQUENCE [LARGE SCALE GENOMIC DNA]</scope>
    <source>
        <strain evidence="3 4">CBS 116634</strain>
    </source>
</reference>
<dbReference type="OrthoDB" id="37659at2759"/>
<dbReference type="Pfam" id="PF00106">
    <property type="entry name" value="adh_short"/>
    <property type="match status" value="1"/>
</dbReference>
<comment type="caution">
    <text evidence="3">The sequence shown here is derived from an EMBL/GenBank/DDBJ whole genome shotgun (WGS) entry which is preliminary data.</text>
</comment>
<sequence>MSAPYQPPRFIPPSGSVLKNKVVVLTGGAAGIGSATVRLLHQAGAHVFFGDVLDDEGSKLENDLTGSEAAVRYIRCDVTSYEDNLRLFDAAFNAFGRIDHAWSNAGIGEQGDIFDPSLTLNDVKTEPNRSLKVLDVNLKGPLYFARIASVYLRQGDQSGDRSLLFTSSVESQVLCNTMYLVIDCEHSSVYVPTKHGVLGLMRVVRDRFARSPYSLRTNAICPWATVTRMFEGIRDIWERSGLPSNQPEDVAKIVVGVLSDPQQKGGALYVEGGRAWDVEAGLLHTRPQWLGERQTKDLDAGTLVLGSGEDWVKNQK</sequence>
<dbReference type="PANTHER" id="PTHR43180">
    <property type="entry name" value="3-OXOACYL-(ACYL-CARRIER-PROTEIN) REDUCTASE (AFU_ORTHOLOGUE AFUA_6G11210)"/>
    <property type="match status" value="1"/>
</dbReference>
<name>A0A139IRF6_9PEZI</name>
<dbReference type="PRINTS" id="PR00081">
    <property type="entry name" value="GDHRDH"/>
</dbReference>
<evidence type="ECO:0008006" key="5">
    <source>
        <dbReference type="Google" id="ProtNLM"/>
    </source>
</evidence>
<dbReference type="AlphaFoldDB" id="A0A139IRF6"/>
<dbReference type="InterPro" id="IPR036291">
    <property type="entry name" value="NAD(P)-bd_dom_sf"/>
</dbReference>
<dbReference type="PANTHER" id="PTHR43180:SF86">
    <property type="entry name" value="DEHYDROGENASE, PUTATIVE (AFU_ORTHOLOGUE AFUA_3G00290)-RELATED"/>
    <property type="match status" value="1"/>
</dbReference>
<evidence type="ECO:0000313" key="4">
    <source>
        <dbReference type="Proteomes" id="UP000073492"/>
    </source>
</evidence>
<keyword evidence="4" id="KW-1185">Reference proteome</keyword>
<dbReference type="GO" id="GO:0016491">
    <property type="term" value="F:oxidoreductase activity"/>
    <property type="evidence" value="ECO:0007669"/>
    <property type="project" value="UniProtKB-KW"/>
</dbReference>
<dbReference type="Proteomes" id="UP000073492">
    <property type="component" value="Unassembled WGS sequence"/>
</dbReference>
<accession>A0A139IRF6</accession>
<evidence type="ECO:0000313" key="3">
    <source>
        <dbReference type="EMBL" id="KXT17329.1"/>
    </source>
</evidence>
<gene>
    <name evidence="3" type="ORF">AC579_540</name>
</gene>
<evidence type="ECO:0000256" key="1">
    <source>
        <dbReference type="ARBA" id="ARBA00006484"/>
    </source>
</evidence>
<dbReference type="SUPFAM" id="SSF51735">
    <property type="entry name" value="NAD(P)-binding Rossmann-fold domains"/>
    <property type="match status" value="1"/>
</dbReference>